<feature type="region of interest" description="Disordered" evidence="1">
    <location>
        <begin position="1"/>
        <end position="20"/>
    </location>
</feature>
<accession>A0A656SLW1</accession>
<dbReference type="AlphaFoldDB" id="A0A656SLW1"/>
<evidence type="ECO:0000313" key="2">
    <source>
        <dbReference type="EMBL" id="HAS6679998.1"/>
    </source>
</evidence>
<dbReference type="RefSeq" id="WP_031420235.1">
    <property type="nucleotide sequence ID" value="NZ_CP066248.1"/>
</dbReference>
<feature type="compositionally biased region" description="Polar residues" evidence="1">
    <location>
        <begin position="1"/>
        <end position="10"/>
    </location>
</feature>
<protein>
    <submittedName>
        <fullName evidence="2">Uncharacterized protein</fullName>
    </submittedName>
</protein>
<gene>
    <name evidence="2" type="ORF">I7278_24775</name>
</gene>
<evidence type="ECO:0000256" key="1">
    <source>
        <dbReference type="SAM" id="MobiDB-lite"/>
    </source>
</evidence>
<proteinExistence type="predicted"/>
<reference evidence="2" key="2">
    <citation type="submission" date="2019-12" db="EMBL/GenBank/DDBJ databases">
        <authorList>
            <consortium name="NCBI Pathogen Detection Project"/>
        </authorList>
    </citation>
    <scope>NUCLEOTIDE SEQUENCE</scope>
    <source>
        <strain evidence="2">1930</strain>
    </source>
</reference>
<dbReference type="EMBL" id="DACQKT010000022">
    <property type="protein sequence ID" value="HAS6679998.1"/>
    <property type="molecule type" value="Genomic_DNA"/>
</dbReference>
<reference evidence="2" key="1">
    <citation type="journal article" date="2018" name="Genome Biol.">
        <title>SKESA: strategic k-mer extension for scrupulous assemblies.</title>
        <authorList>
            <person name="Souvorov A."/>
            <person name="Agarwala R."/>
            <person name="Lipman D.J."/>
        </authorList>
    </citation>
    <scope>NUCLEOTIDE SEQUENCE</scope>
    <source>
        <strain evidence="2">1930</strain>
    </source>
</reference>
<sequence length="68" mass="8047">MNPHHWQSQIEDIADRASKDSGTSYDEYIRLFTQYFDRAFKRRPSMAVRIACDFGYSPELARKEDISK</sequence>
<comment type="caution">
    <text evidence="2">The sequence shown here is derived from an EMBL/GenBank/DDBJ whole genome shotgun (WGS) entry which is preliminary data.</text>
</comment>
<dbReference type="Proteomes" id="UP000856022">
    <property type="component" value="Unassembled WGS sequence"/>
</dbReference>
<organism evidence="2">
    <name type="scientific">Vibrio parahaemolyticus</name>
    <dbReference type="NCBI Taxonomy" id="670"/>
    <lineage>
        <taxon>Bacteria</taxon>
        <taxon>Pseudomonadati</taxon>
        <taxon>Pseudomonadota</taxon>
        <taxon>Gammaproteobacteria</taxon>
        <taxon>Vibrionales</taxon>
        <taxon>Vibrionaceae</taxon>
        <taxon>Vibrio</taxon>
    </lineage>
</organism>
<name>A0A656SLW1_VIBPH</name>